<evidence type="ECO:0000256" key="2">
    <source>
        <dbReference type="SAM" id="MobiDB-lite"/>
    </source>
</evidence>
<reference evidence="4 5" key="1">
    <citation type="submission" date="2019-11" db="EMBL/GenBank/DDBJ databases">
        <title>Whole genome sequencing identifies a novel species of the genus Arsenicicoccus isolated from human blood.</title>
        <authorList>
            <person name="Jeong J.H."/>
            <person name="Kweon O.J."/>
            <person name="Kim H.R."/>
            <person name="Kim T.-H."/>
            <person name="Ha S.-M."/>
            <person name="Lee M.-K."/>
        </authorList>
    </citation>
    <scope>NUCLEOTIDE SEQUENCE [LARGE SCALE GENOMIC DNA]</scope>
    <source>
        <strain evidence="4 5">MKL-02</strain>
    </source>
</reference>
<dbReference type="CDD" id="cd07381">
    <property type="entry name" value="MPP_CapA"/>
    <property type="match status" value="1"/>
</dbReference>
<dbReference type="PANTHER" id="PTHR33393">
    <property type="entry name" value="POLYGLUTAMINE SYNTHESIS ACCESSORY PROTEIN RV0574C-RELATED"/>
    <property type="match status" value="1"/>
</dbReference>
<comment type="caution">
    <text evidence="4">The sequence shown here is derived from an EMBL/GenBank/DDBJ whole genome shotgun (WGS) entry which is preliminary data.</text>
</comment>
<comment type="similarity">
    <text evidence="1">Belongs to the CapA family.</text>
</comment>
<dbReference type="AlphaFoldDB" id="A0A6I3IF57"/>
<evidence type="ECO:0000259" key="3">
    <source>
        <dbReference type="SMART" id="SM00854"/>
    </source>
</evidence>
<feature type="domain" description="Capsule synthesis protein CapA" evidence="3">
    <location>
        <begin position="177"/>
        <end position="420"/>
    </location>
</feature>
<organism evidence="4 5">
    <name type="scientific">Arsenicicoccus cauae</name>
    <dbReference type="NCBI Taxonomy" id="2663847"/>
    <lineage>
        <taxon>Bacteria</taxon>
        <taxon>Bacillati</taxon>
        <taxon>Actinomycetota</taxon>
        <taxon>Actinomycetes</taxon>
        <taxon>Micrococcales</taxon>
        <taxon>Intrasporangiaceae</taxon>
        <taxon>Arsenicicoccus</taxon>
    </lineage>
</organism>
<dbReference type="Proteomes" id="UP000431092">
    <property type="component" value="Unassembled WGS sequence"/>
</dbReference>
<evidence type="ECO:0000256" key="1">
    <source>
        <dbReference type="ARBA" id="ARBA00005662"/>
    </source>
</evidence>
<dbReference type="Gene3D" id="3.60.21.10">
    <property type="match status" value="1"/>
</dbReference>
<keyword evidence="5" id="KW-1185">Reference proteome</keyword>
<dbReference type="Pfam" id="PF09587">
    <property type="entry name" value="PGA_cap"/>
    <property type="match status" value="1"/>
</dbReference>
<proteinExistence type="inferred from homology"/>
<sequence length="480" mass="48862">MGEPEALVARELGQRRQPQGPGEVQVQVRLGELVEGAGHGAILTDGGRPGAHGLHPACRVPSGRPDAYGGVVPHPPAEVLMPIPDRLLARSRRSTAVGLLAVVATAASAGGLAVADAFGPPDPTPASLARAGEAPAGRATVGATSTAGTPAAETSARAVAPVERARRRGAPGAEPITLAFGGDTQAHGAAGRIVGEGLGATGRLLAGADLAMVNLETVVAADRTGLRPQPKPFTFVTGPSILDALHREGVDVVTAANNHTMDFGERGMAQMLAVKASSPVPMVGLGKDDAEAWAPWSTLVKGRRVVVFGATDVLDAHLDWKAGPGKPGLAKVMDDDGLEALLDGVRRARAAGPTDVIVVYLHSGIEKQRCPTPRQLRTDSALAEAGATVVVGAHAHVLQTTTTVGDTAVAYGIGNFVFGSGSSAETRASGVLTVTVPGDAGAPTMTFDPARVTQGLPVLLEGAERERALRSWRARGEGCS</sequence>
<dbReference type="InterPro" id="IPR029052">
    <property type="entry name" value="Metallo-depent_PP-like"/>
</dbReference>
<name>A0A6I3IF57_9MICO</name>
<dbReference type="EMBL" id="WLVL01000002">
    <property type="protein sequence ID" value="MTB70415.1"/>
    <property type="molecule type" value="Genomic_DNA"/>
</dbReference>
<dbReference type="InterPro" id="IPR019079">
    <property type="entry name" value="Capsule_synth_CapA"/>
</dbReference>
<dbReference type="SUPFAM" id="SSF56300">
    <property type="entry name" value="Metallo-dependent phosphatases"/>
    <property type="match status" value="1"/>
</dbReference>
<feature type="region of interest" description="Disordered" evidence="2">
    <location>
        <begin position="124"/>
        <end position="181"/>
    </location>
</feature>
<protein>
    <submittedName>
        <fullName evidence="4">CapA family protein</fullName>
    </submittedName>
</protein>
<evidence type="ECO:0000313" key="4">
    <source>
        <dbReference type="EMBL" id="MTB70415.1"/>
    </source>
</evidence>
<evidence type="ECO:0000313" key="5">
    <source>
        <dbReference type="Proteomes" id="UP000431092"/>
    </source>
</evidence>
<gene>
    <name evidence="4" type="ORF">GGG17_00155</name>
</gene>
<accession>A0A6I3IF57</accession>
<dbReference type="InterPro" id="IPR052169">
    <property type="entry name" value="CW_Biosynth-Accessory"/>
</dbReference>
<dbReference type="SMART" id="SM00854">
    <property type="entry name" value="PGA_cap"/>
    <property type="match status" value="1"/>
</dbReference>
<feature type="region of interest" description="Disordered" evidence="2">
    <location>
        <begin position="1"/>
        <end position="23"/>
    </location>
</feature>
<dbReference type="PANTHER" id="PTHR33393:SF13">
    <property type="entry name" value="PGA BIOSYNTHESIS PROTEIN CAPA"/>
    <property type="match status" value="1"/>
</dbReference>